<reference evidence="1 2" key="1">
    <citation type="submission" date="2017-04" db="EMBL/GenBank/DDBJ databases">
        <title>Novel microbial lineages endemic to geothermal iron-oxide mats fill important gaps in the evolutionary history of Archaea.</title>
        <authorList>
            <person name="Jay Z.J."/>
            <person name="Beam J.P."/>
            <person name="Dlakic M."/>
            <person name="Rusch D.B."/>
            <person name="Kozubal M.A."/>
            <person name="Inskeep W.P."/>
        </authorList>
    </citation>
    <scope>NUCLEOTIDE SEQUENCE [LARGE SCALE GENOMIC DNA]</scope>
    <source>
        <strain evidence="1">ECH_B_SAG-C16</strain>
    </source>
</reference>
<name>A0A2R6B8Z1_9ARCH</name>
<dbReference type="InterPro" id="IPR043502">
    <property type="entry name" value="DNA/RNA_pol_sf"/>
</dbReference>
<evidence type="ECO:0000313" key="1">
    <source>
        <dbReference type="EMBL" id="PSN95076.1"/>
    </source>
</evidence>
<evidence type="ECO:0000313" key="2">
    <source>
        <dbReference type="Proteomes" id="UP000240681"/>
    </source>
</evidence>
<protein>
    <submittedName>
        <fullName evidence="1">Uncharacterized protein</fullName>
    </submittedName>
</protein>
<dbReference type="SUPFAM" id="SSF56672">
    <property type="entry name" value="DNA/RNA polymerases"/>
    <property type="match status" value="1"/>
</dbReference>
<comment type="caution">
    <text evidence="1">The sequence shown here is derived from an EMBL/GenBank/DDBJ whole genome shotgun (WGS) entry which is preliminary data.</text>
</comment>
<organism evidence="1 2">
    <name type="scientific">Candidatus Marsarchaeota G2 archaeon ECH_B_SAG-C16</name>
    <dbReference type="NCBI Taxonomy" id="1978163"/>
    <lineage>
        <taxon>Archaea</taxon>
        <taxon>Candidatus Marsarchaeota</taxon>
        <taxon>Candidatus Marsarchaeota group 2</taxon>
    </lineage>
</organism>
<dbReference type="AlphaFoldDB" id="A0A2R6B8Z1"/>
<dbReference type="Gene3D" id="1.10.287.1390">
    <property type="match status" value="1"/>
</dbReference>
<proteinExistence type="predicted"/>
<dbReference type="Proteomes" id="UP000240681">
    <property type="component" value="Unassembled WGS sequence"/>
</dbReference>
<accession>A0A2R6B8Z1</accession>
<sequence>MLNKNPDKYDKTTPQHIKAARILIDKLGRDIRAGDIIHYVKTYDGVLPIELAKPSDIDTAKYIELLKSTFEQVLDALNIDFDEAMGERTLESFFTGR</sequence>
<gene>
    <name evidence="1" type="ORF">B9Q09_03525</name>
</gene>
<dbReference type="EMBL" id="NEXK01000069">
    <property type="protein sequence ID" value="PSN95076.1"/>
    <property type="molecule type" value="Genomic_DNA"/>
</dbReference>